<feature type="compositionally biased region" description="Basic and acidic residues" evidence="9">
    <location>
        <begin position="253"/>
        <end position="267"/>
    </location>
</feature>
<accession>A0A0G4M7Y3</accession>
<dbReference type="PANTHER" id="PTHR46979:SF2">
    <property type="entry name" value="SORTING NEXIN-41"/>
    <property type="match status" value="1"/>
</dbReference>
<evidence type="ECO:0000259" key="11">
    <source>
        <dbReference type="PROSITE" id="PS50195"/>
    </source>
</evidence>
<keyword evidence="10" id="KW-1133">Transmembrane helix</keyword>
<dbReference type="PROSITE" id="PS50195">
    <property type="entry name" value="PX"/>
    <property type="match status" value="1"/>
</dbReference>
<keyword evidence="5" id="KW-0653">Protein transport</keyword>
<keyword evidence="3" id="KW-0813">Transport</keyword>
<feature type="region of interest" description="Disordered" evidence="9">
    <location>
        <begin position="1007"/>
        <end position="1084"/>
    </location>
</feature>
<feature type="region of interest" description="Disordered" evidence="9">
    <location>
        <begin position="379"/>
        <end position="472"/>
    </location>
</feature>
<dbReference type="InterPro" id="IPR044106">
    <property type="entry name" value="PX_Snx41/Atg20"/>
</dbReference>
<keyword evidence="10" id="KW-0812">Transmembrane</keyword>
<dbReference type="AlphaFoldDB" id="A0A0G4M7Y3"/>
<dbReference type="Pfam" id="PF00787">
    <property type="entry name" value="PX"/>
    <property type="match status" value="1"/>
</dbReference>
<keyword evidence="8 10" id="KW-0472">Membrane</keyword>
<dbReference type="Proteomes" id="UP000044602">
    <property type="component" value="Unassembled WGS sequence"/>
</dbReference>
<feature type="compositionally biased region" description="Polar residues" evidence="9">
    <location>
        <begin position="617"/>
        <end position="626"/>
    </location>
</feature>
<feature type="compositionally biased region" description="Basic and acidic residues" evidence="9">
    <location>
        <begin position="563"/>
        <end position="574"/>
    </location>
</feature>
<dbReference type="InterPro" id="IPR036871">
    <property type="entry name" value="PX_dom_sf"/>
</dbReference>
<evidence type="ECO:0000313" key="13">
    <source>
        <dbReference type="Proteomes" id="UP000044602"/>
    </source>
</evidence>
<dbReference type="GO" id="GO:0010008">
    <property type="term" value="C:endosome membrane"/>
    <property type="evidence" value="ECO:0007669"/>
    <property type="project" value="UniProtKB-SubCell"/>
</dbReference>
<feature type="compositionally biased region" description="Basic and acidic residues" evidence="9">
    <location>
        <begin position="449"/>
        <end position="472"/>
    </location>
</feature>
<dbReference type="InterPro" id="IPR051079">
    <property type="entry name" value="Sorting_Nexin_Autophagy"/>
</dbReference>
<comment type="similarity">
    <text evidence="2">Belongs to the sorting nexin family.</text>
</comment>
<dbReference type="GO" id="GO:0042147">
    <property type="term" value="P:retrograde transport, endosome to Golgi"/>
    <property type="evidence" value="ECO:0007669"/>
    <property type="project" value="InterPro"/>
</dbReference>
<feature type="region of interest" description="Disordered" evidence="9">
    <location>
        <begin position="311"/>
        <end position="361"/>
    </location>
</feature>
<dbReference type="GO" id="GO:0006914">
    <property type="term" value="P:autophagy"/>
    <property type="evidence" value="ECO:0007669"/>
    <property type="project" value="UniProtKB-KW"/>
</dbReference>
<dbReference type="SMART" id="SM00312">
    <property type="entry name" value="PX"/>
    <property type="match status" value="1"/>
</dbReference>
<reference evidence="12 13" key="1">
    <citation type="submission" date="2015-05" db="EMBL/GenBank/DDBJ databases">
        <authorList>
            <person name="Wang D.B."/>
            <person name="Wang M."/>
        </authorList>
    </citation>
    <scope>NUCLEOTIDE SEQUENCE [LARGE SCALE GENOMIC DNA]</scope>
    <source>
        <strain evidence="12">VL1</strain>
    </source>
</reference>
<dbReference type="PANTHER" id="PTHR46979">
    <property type="entry name" value="SORTING NEXIN-41"/>
    <property type="match status" value="1"/>
</dbReference>
<evidence type="ECO:0000313" key="12">
    <source>
        <dbReference type="EMBL" id="CRK30418.1"/>
    </source>
</evidence>
<feature type="region of interest" description="Disordered" evidence="9">
    <location>
        <begin position="824"/>
        <end position="853"/>
    </location>
</feature>
<organism evidence="12 13">
    <name type="scientific">Verticillium longisporum</name>
    <name type="common">Verticillium dahliae var. longisporum</name>
    <dbReference type="NCBI Taxonomy" id="100787"/>
    <lineage>
        <taxon>Eukaryota</taxon>
        <taxon>Fungi</taxon>
        <taxon>Dikarya</taxon>
        <taxon>Ascomycota</taxon>
        <taxon>Pezizomycotina</taxon>
        <taxon>Sordariomycetes</taxon>
        <taxon>Hypocreomycetidae</taxon>
        <taxon>Glomerellales</taxon>
        <taxon>Plectosphaerellaceae</taxon>
        <taxon>Verticillium</taxon>
    </lineage>
</organism>
<keyword evidence="13" id="KW-1185">Reference proteome</keyword>
<feature type="compositionally biased region" description="Basic and acidic residues" evidence="9">
    <location>
        <begin position="492"/>
        <end position="522"/>
    </location>
</feature>
<keyword evidence="7" id="KW-0446">Lipid-binding</keyword>
<evidence type="ECO:0000256" key="4">
    <source>
        <dbReference type="ARBA" id="ARBA00022753"/>
    </source>
</evidence>
<feature type="compositionally biased region" description="Polar residues" evidence="9">
    <location>
        <begin position="1008"/>
        <end position="1035"/>
    </location>
</feature>
<feature type="domain" description="PX" evidence="11">
    <location>
        <begin position="666"/>
        <end position="786"/>
    </location>
</feature>
<evidence type="ECO:0000256" key="9">
    <source>
        <dbReference type="SAM" id="MobiDB-lite"/>
    </source>
</evidence>
<dbReference type="STRING" id="100787.A0A0G4M7Y3"/>
<feature type="region of interest" description="Disordered" evidence="9">
    <location>
        <begin position="582"/>
        <end position="601"/>
    </location>
</feature>
<dbReference type="InterPro" id="IPR001683">
    <property type="entry name" value="PX_dom"/>
</dbReference>
<proteinExistence type="inferred from homology"/>
<evidence type="ECO:0000256" key="6">
    <source>
        <dbReference type="ARBA" id="ARBA00023006"/>
    </source>
</evidence>
<keyword evidence="4" id="KW-0967">Endosome</keyword>
<feature type="region of interest" description="Disordered" evidence="9">
    <location>
        <begin position="612"/>
        <end position="657"/>
    </location>
</feature>
<evidence type="ECO:0000256" key="3">
    <source>
        <dbReference type="ARBA" id="ARBA00022448"/>
    </source>
</evidence>
<feature type="compositionally biased region" description="Polar residues" evidence="9">
    <location>
        <begin position="329"/>
        <end position="341"/>
    </location>
</feature>
<evidence type="ECO:0000256" key="8">
    <source>
        <dbReference type="ARBA" id="ARBA00023136"/>
    </source>
</evidence>
<protein>
    <recommendedName>
        <fullName evidence="11">PX domain-containing protein</fullName>
    </recommendedName>
</protein>
<evidence type="ECO:0000256" key="7">
    <source>
        <dbReference type="ARBA" id="ARBA00023121"/>
    </source>
</evidence>
<dbReference type="SUPFAM" id="SSF64268">
    <property type="entry name" value="PX domain"/>
    <property type="match status" value="1"/>
</dbReference>
<dbReference type="CDD" id="cd06867">
    <property type="entry name" value="PX_SNX41_42"/>
    <property type="match status" value="1"/>
</dbReference>
<feature type="compositionally biased region" description="Basic and acidic residues" evidence="9">
    <location>
        <begin position="984"/>
        <end position="998"/>
    </location>
</feature>
<evidence type="ECO:0000256" key="2">
    <source>
        <dbReference type="ARBA" id="ARBA00010883"/>
    </source>
</evidence>
<dbReference type="GO" id="GO:0005829">
    <property type="term" value="C:cytosol"/>
    <property type="evidence" value="ECO:0007669"/>
    <property type="project" value="GOC"/>
</dbReference>
<feature type="transmembrane region" description="Helical" evidence="10">
    <location>
        <begin position="119"/>
        <end position="139"/>
    </location>
</feature>
<feature type="region of interest" description="Disordered" evidence="9">
    <location>
        <begin position="492"/>
        <end position="528"/>
    </location>
</feature>
<keyword evidence="6" id="KW-0072">Autophagy</keyword>
<name>A0A0G4M7Y3_VERLO</name>
<feature type="region of interest" description="Disordered" evidence="9">
    <location>
        <begin position="979"/>
        <end position="998"/>
    </location>
</feature>
<gene>
    <name evidence="12" type="ORF">BN1708_000947</name>
</gene>
<evidence type="ECO:0000256" key="5">
    <source>
        <dbReference type="ARBA" id="ARBA00022927"/>
    </source>
</evidence>
<feature type="region of interest" description="Disordered" evidence="9">
    <location>
        <begin position="553"/>
        <end position="574"/>
    </location>
</feature>
<sequence>MVNNIQKTPAAPPTIQKSATILVLLRYSIHPSLNNHHYSITHPRHTELTMPVITHTKNISGVGFTGSNVWNGSAEEIADRVRFVYPRVAVEVSSSTVPASEEKRASCSGWNCLNGAQQLGIVISCIVIGLTLLLALTYYKASRKEAGWARNSDNIAMRRTRCRQQPSPEDGRRASIVSRYTDNALPTLPGVRPPTAEPPVFFPLIMSYPTPTGPIYQAPPLLFHPHKEEISRPSTIYQPNIQPVVVPGTEQPPEDRAGPEKNKERTTKKNKRQSYQHHQTNGQQYPGGLYPRAPTIGQKFMRLFGMQTGRAETIASSRQESQERVNPAQVRQSNNDVQPSTMHVEEHSNKTAYPIRVPVEPLSPDSNAATVYSDDYVLPTPHGPIRTGSGAASIPSPGHRRHSSRRSVSRGSGHGEQPSTQVSISRDSRDGDGAELTDGGAHSPRRARSQLERTKTNRSRDHRQGRQADDRAGTILSLILGAVGIHLPTDRRSGEWKTQVKERKSQVLPDELRRDKRRDREKPRRTHERRYFTAKEAWMQSGAATDVALDPVAPVPVHQGGGRYEEGRPEQGDAHEEELPFVDVPLDDNPPPASPSSVHDADEEWDFLDQQRFDAPNTPSSTSEDAPQQPAFDRNVGSDDEVETPEQAAPRRKPGGYESRIEQILYENPSLPILITDAGKSAESGGKYIVYTIRTGNLEVRRRYSEFATLRDALTRLHPTLIIPPIPEKHTMADYAANPTNAKQDQQIIDLRKRMLAVFLNRCRVMNEVREDGVWWRFLDPNASWSEVLNSHPISSIPKSVLRAPPLDPANASAAHSYLPVPSSSAKLKAGGGHTDPSSSYGQGTPHGRFPPDNSNLTEEQLDPYFNAFEASSKDLESLLTGPMEKVNRRTVSHLQSLAADLCDLGSRFNGFALSEPSATLGPAIERVGQAADSSYIATEELAGSLGASFAEPMRESAQFAGVVRNVLKYRQLKRIQQEQTNDELNRKKAQLEELERSEAESKRIEQYLNSSQVHTPPPKRSTSLRETGTSPQYSRETEDTASIDSDFPPTHGEPAPSASQGIPQRSNSSPGHRKVQSNNSITNKIFGPIRHAIQGVADVDPERTRRDLIGKTRESIEQLQQAQVASEHDVQDASLSILTDLKRFQADKEEDLRRYMLAYAKSQIEWAKKNQETWKEAKAEIDKIDES</sequence>
<feature type="compositionally biased region" description="Basic residues" evidence="9">
    <location>
        <begin position="398"/>
        <end position="408"/>
    </location>
</feature>
<evidence type="ECO:0000256" key="10">
    <source>
        <dbReference type="SAM" id="Phobius"/>
    </source>
</evidence>
<comment type="subcellular location">
    <subcellularLocation>
        <location evidence="1">Endosome membrane</location>
        <topology evidence="1">Peripheral membrane protein</topology>
    </subcellularLocation>
</comment>
<evidence type="ECO:0000256" key="1">
    <source>
        <dbReference type="ARBA" id="ARBA00004481"/>
    </source>
</evidence>
<dbReference type="GO" id="GO:0035091">
    <property type="term" value="F:phosphatidylinositol binding"/>
    <property type="evidence" value="ECO:0007669"/>
    <property type="project" value="InterPro"/>
</dbReference>
<feature type="region of interest" description="Disordered" evidence="9">
    <location>
        <begin position="236"/>
        <end position="293"/>
    </location>
</feature>
<dbReference type="EMBL" id="CVQH01021417">
    <property type="protein sequence ID" value="CRK30418.1"/>
    <property type="molecule type" value="Genomic_DNA"/>
</dbReference>
<dbReference type="Gene3D" id="1.20.1270.60">
    <property type="entry name" value="Arfaptin homology (AH) domain/BAR domain"/>
    <property type="match status" value="2"/>
</dbReference>
<feature type="compositionally biased region" description="Polar residues" evidence="9">
    <location>
        <begin position="1058"/>
        <end position="1084"/>
    </location>
</feature>
<dbReference type="InterPro" id="IPR027267">
    <property type="entry name" value="AH/BAR_dom_sf"/>
</dbReference>
<dbReference type="Gene3D" id="3.30.1520.10">
    <property type="entry name" value="Phox-like domain"/>
    <property type="match status" value="1"/>
</dbReference>
<dbReference type="GO" id="GO:0015031">
    <property type="term" value="P:protein transport"/>
    <property type="evidence" value="ECO:0007669"/>
    <property type="project" value="UniProtKB-KW"/>
</dbReference>